<name>A0ACC3BXV2_PYRYE</name>
<proteinExistence type="predicted"/>
<reference evidence="1" key="1">
    <citation type="submission" date="2019-11" db="EMBL/GenBank/DDBJ databases">
        <title>Nori genome reveals adaptations in red seaweeds to the harsh intertidal environment.</title>
        <authorList>
            <person name="Wang D."/>
            <person name="Mao Y."/>
        </authorList>
    </citation>
    <scope>NUCLEOTIDE SEQUENCE</scope>
    <source>
        <tissue evidence="1">Gametophyte</tissue>
    </source>
</reference>
<organism evidence="1 2">
    <name type="scientific">Pyropia yezoensis</name>
    <name type="common">Susabi-nori</name>
    <name type="synonym">Porphyra yezoensis</name>
    <dbReference type="NCBI Taxonomy" id="2788"/>
    <lineage>
        <taxon>Eukaryota</taxon>
        <taxon>Rhodophyta</taxon>
        <taxon>Bangiophyceae</taxon>
        <taxon>Bangiales</taxon>
        <taxon>Bangiaceae</taxon>
        <taxon>Pyropia</taxon>
    </lineage>
</organism>
<dbReference type="EMBL" id="CM020619">
    <property type="protein sequence ID" value="KAK1862720.1"/>
    <property type="molecule type" value="Genomic_DNA"/>
</dbReference>
<dbReference type="Proteomes" id="UP000798662">
    <property type="component" value="Chromosome 2"/>
</dbReference>
<evidence type="ECO:0000313" key="1">
    <source>
        <dbReference type="EMBL" id="KAK1862720.1"/>
    </source>
</evidence>
<keyword evidence="2" id="KW-1185">Reference proteome</keyword>
<accession>A0ACC3BXV2</accession>
<gene>
    <name evidence="1" type="ORF">I4F81_005287</name>
</gene>
<sequence>MNADGFPVVPVGGHSGHVEADYGDIGGKPADVTDDQSLSQSMSRVAAADGTDISFDPYFATREDANRNQSTTKYNRQPLTLKWEDLKFEVPVGRSATGLPCLKGNEEKGMKTILSGCSGEIRPGGLLAIMGSSGAGKTTLLNLLAGRVTSAKGSQSTGRVLVNGEKRDFSKFRQVASYVLQDDDLFAELTVREQVEFGAMLRLPNTMPVEKKQLAVDRVITELSLSKVANTNIGNELVRGVSGGERKRVSIGTELVTNRSMLFLDEPTRGLDAFNALNVISTLRRLAYNGRTVVTTIHQPRSNIYSMFDMLLLLSQGRVMYFGPAKDAVAYFSALSFHCPAQFNPANYFIDLVSVDSRSPDAEAVTKKRVAVLADKYSNSAPMITEYGEDSEAGSQRIANEADTQLRKRKYQNSWFTEVRYLAVRACKQMVRERTANFSRLGQTIVFSIVLGLIWLNAGRNDTAADARSLVGILFFLLINQCFGGAVAV</sequence>
<comment type="caution">
    <text evidence="1">The sequence shown here is derived from an EMBL/GenBank/DDBJ whole genome shotgun (WGS) entry which is preliminary data.</text>
</comment>
<evidence type="ECO:0000313" key="2">
    <source>
        <dbReference type="Proteomes" id="UP000798662"/>
    </source>
</evidence>
<protein>
    <submittedName>
        <fullName evidence="1">Uncharacterized protein</fullName>
    </submittedName>
</protein>